<dbReference type="RefSeq" id="WP_072831885.1">
    <property type="nucleotide sequence ID" value="NZ_FQXP01000007.1"/>
</dbReference>
<dbReference type="SUPFAM" id="SSF53187">
    <property type="entry name" value="Zn-dependent exopeptidases"/>
    <property type="match status" value="1"/>
</dbReference>
<dbReference type="InterPro" id="IPR017439">
    <property type="entry name" value="Amidohydrolase"/>
</dbReference>
<dbReference type="OrthoDB" id="9781032at2"/>
<dbReference type="GO" id="GO:0016805">
    <property type="term" value="F:dipeptidase activity"/>
    <property type="evidence" value="ECO:0007669"/>
    <property type="project" value="TreeGrafter"/>
</dbReference>
<dbReference type="Proteomes" id="UP000184526">
    <property type="component" value="Unassembled WGS sequence"/>
</dbReference>
<dbReference type="GO" id="GO:0046657">
    <property type="term" value="P:folic acid catabolic process"/>
    <property type="evidence" value="ECO:0007669"/>
    <property type="project" value="TreeGrafter"/>
</dbReference>
<keyword evidence="3" id="KW-1185">Reference proteome</keyword>
<name>A0A1M5X5H8_9CLOT</name>
<dbReference type="SUPFAM" id="SSF55031">
    <property type="entry name" value="Bacterial exopeptidase dimerisation domain"/>
    <property type="match status" value="1"/>
</dbReference>
<dbReference type="PIRSF" id="PIRSF037227">
    <property type="entry name" value="Aminobenzoyl-glu_utiliz_pB"/>
    <property type="match status" value="1"/>
</dbReference>
<dbReference type="PANTHER" id="PTHR30575:SF0">
    <property type="entry name" value="XAA-ARG DIPEPTIDASE"/>
    <property type="match status" value="1"/>
</dbReference>
<dbReference type="Gene3D" id="3.40.630.10">
    <property type="entry name" value="Zn peptidases"/>
    <property type="match status" value="2"/>
</dbReference>
<dbReference type="InterPro" id="IPR002933">
    <property type="entry name" value="Peptidase_M20"/>
</dbReference>
<reference evidence="2 3" key="1">
    <citation type="submission" date="2016-11" db="EMBL/GenBank/DDBJ databases">
        <authorList>
            <person name="Jaros S."/>
            <person name="Januszkiewicz K."/>
            <person name="Wedrychowicz H."/>
        </authorList>
    </citation>
    <scope>NUCLEOTIDE SEQUENCE [LARGE SCALE GENOMIC DNA]</scope>
    <source>
        <strain evidence="2 3">DSM 3089</strain>
    </source>
</reference>
<evidence type="ECO:0000313" key="3">
    <source>
        <dbReference type="Proteomes" id="UP000184526"/>
    </source>
</evidence>
<dbReference type="GO" id="GO:0005737">
    <property type="term" value="C:cytoplasm"/>
    <property type="evidence" value="ECO:0007669"/>
    <property type="project" value="TreeGrafter"/>
</dbReference>
<sequence>MGIGKESIINEVEENRESLIKIAKSIWENPEVGYDEHFASKLQSDYLKEQGFEVNSVEGMETTFIAQYGSGKPVIGILGEYDALPGLSQRVCTHREAVIEDGLGHGCGHNLLGTAGLGAVTALKALMEKENIKGTIRYYGCPAEEGGAGKVNMGKRGVFNDLDCALTWHPFDINTPIRCGMLSNFSVRFRFKGKASHAAQAPYNGRSALDGVELMNTGTNYLREHLIDSIRIHYIITNGGDRPNIVPDFSEVWYYVRGKRAEDVREVFHRVVNVAKGAALMTGTHMEYKILSAIYDFYPNDVLTDVIFENLSLVGAPKHSEEDEKFAKKLGETFTEDERLSVAEGLSENDNIIEEYVHEEVSDLKNGKHHCLSCSSDVGDVSHMIPTAQLSVGAWPIGTAAHTWQSCSASGSNLGFSAMLVASKVLACSAYDLLMNRDIVKKAKEEYKKDMKNFEYVPLMETIEIE</sequence>
<gene>
    <name evidence="2" type="ORF">SAMN02745196_02008</name>
</gene>
<dbReference type="InterPro" id="IPR052030">
    <property type="entry name" value="Peptidase_M20/M20A_hydrolases"/>
</dbReference>
<dbReference type="NCBIfam" id="TIGR01891">
    <property type="entry name" value="amidohydrolases"/>
    <property type="match status" value="1"/>
</dbReference>
<dbReference type="STRING" id="1121306.SAMN02745196_02008"/>
<dbReference type="FunFam" id="3.30.70.360:FF:000004">
    <property type="entry name" value="Peptidase M20 domain-containing protein 2"/>
    <property type="match status" value="1"/>
</dbReference>
<dbReference type="AlphaFoldDB" id="A0A1M5X5H8"/>
<dbReference type="PANTHER" id="PTHR30575">
    <property type="entry name" value="PEPTIDASE M20"/>
    <property type="match status" value="1"/>
</dbReference>
<evidence type="ECO:0000313" key="2">
    <source>
        <dbReference type="EMBL" id="SHH94892.1"/>
    </source>
</evidence>
<dbReference type="InterPro" id="IPR036264">
    <property type="entry name" value="Bact_exopeptidase_dim_dom"/>
</dbReference>
<dbReference type="InterPro" id="IPR011650">
    <property type="entry name" value="Peptidase_M20_dimer"/>
</dbReference>
<organism evidence="2 3">
    <name type="scientific">Clostridium collagenovorans DSM 3089</name>
    <dbReference type="NCBI Taxonomy" id="1121306"/>
    <lineage>
        <taxon>Bacteria</taxon>
        <taxon>Bacillati</taxon>
        <taxon>Bacillota</taxon>
        <taxon>Clostridia</taxon>
        <taxon>Eubacteriales</taxon>
        <taxon>Clostridiaceae</taxon>
        <taxon>Clostridium</taxon>
    </lineage>
</organism>
<dbReference type="GO" id="GO:0071713">
    <property type="term" value="F:para-aminobenzoyl-glutamate hydrolase activity"/>
    <property type="evidence" value="ECO:0007669"/>
    <property type="project" value="TreeGrafter"/>
</dbReference>
<evidence type="ECO:0000259" key="1">
    <source>
        <dbReference type="Pfam" id="PF07687"/>
    </source>
</evidence>
<protein>
    <submittedName>
        <fullName evidence="2">Aminobenzoyl-glutamate utilization protein B</fullName>
    </submittedName>
</protein>
<feature type="domain" description="Peptidase M20 dimerisation" evidence="1">
    <location>
        <begin position="186"/>
        <end position="276"/>
    </location>
</feature>
<proteinExistence type="predicted"/>
<dbReference type="Gene3D" id="3.30.70.360">
    <property type="match status" value="1"/>
</dbReference>
<dbReference type="EMBL" id="FQXP01000007">
    <property type="protein sequence ID" value="SHH94892.1"/>
    <property type="molecule type" value="Genomic_DNA"/>
</dbReference>
<dbReference type="Pfam" id="PF07687">
    <property type="entry name" value="M20_dimer"/>
    <property type="match status" value="1"/>
</dbReference>
<dbReference type="CDD" id="cd05673">
    <property type="entry name" value="M20_Acy1L2_AbgB"/>
    <property type="match status" value="1"/>
</dbReference>
<dbReference type="Pfam" id="PF01546">
    <property type="entry name" value="Peptidase_M20"/>
    <property type="match status" value="1"/>
</dbReference>
<accession>A0A1M5X5H8</accession>
<dbReference type="InterPro" id="IPR017145">
    <property type="entry name" value="Aminobenzoyl-glu_utiliz_pB"/>
</dbReference>